<evidence type="ECO:0000313" key="3">
    <source>
        <dbReference type="Proteomes" id="UP000050509"/>
    </source>
</evidence>
<protein>
    <recommendedName>
        <fullName evidence="1">CheW-like domain-containing protein</fullName>
    </recommendedName>
</protein>
<evidence type="ECO:0000313" key="2">
    <source>
        <dbReference type="EMBL" id="KPV53935.1"/>
    </source>
</evidence>
<dbReference type="GO" id="GO:0006935">
    <property type="term" value="P:chemotaxis"/>
    <property type="evidence" value="ECO:0007669"/>
    <property type="project" value="InterPro"/>
</dbReference>
<name>A0A0P9D4B6_9CHLR</name>
<dbReference type="InterPro" id="IPR002545">
    <property type="entry name" value="CheW-lke_dom"/>
</dbReference>
<dbReference type="SUPFAM" id="SSF50341">
    <property type="entry name" value="CheW-like"/>
    <property type="match status" value="1"/>
</dbReference>
<dbReference type="InterPro" id="IPR036061">
    <property type="entry name" value="CheW-like_dom_sf"/>
</dbReference>
<dbReference type="AlphaFoldDB" id="A0A0P9D4B6"/>
<comment type="caution">
    <text evidence="2">The sequence shown here is derived from an EMBL/GenBank/DDBJ whole genome shotgun (WGS) entry which is preliminary data.</text>
</comment>
<sequence>MRLIADRAQLRAPGAFDRPCLDIELGPLLDPADQSTKQRRHALVVPLRRRYVAFLVDTIDTFVDAEAAEPLPPLLSEHLQQPWSIGVLRHSGQLVVLLDIVAIARSAVLSLPSATDNKGSTPYVSGI</sequence>
<dbReference type="Proteomes" id="UP000050509">
    <property type="component" value="Unassembled WGS sequence"/>
</dbReference>
<proteinExistence type="predicted"/>
<dbReference type="EMBL" id="LJCR01000147">
    <property type="protein sequence ID" value="KPV53935.1"/>
    <property type="molecule type" value="Genomic_DNA"/>
</dbReference>
<gene>
    <name evidence="2" type="ORF">SE17_06765</name>
</gene>
<keyword evidence="3" id="KW-1185">Reference proteome</keyword>
<organism evidence="2 3">
    <name type="scientific">Kouleothrix aurantiaca</name>
    <dbReference type="NCBI Taxonomy" id="186479"/>
    <lineage>
        <taxon>Bacteria</taxon>
        <taxon>Bacillati</taxon>
        <taxon>Chloroflexota</taxon>
        <taxon>Chloroflexia</taxon>
        <taxon>Chloroflexales</taxon>
        <taxon>Roseiflexineae</taxon>
        <taxon>Roseiflexaceae</taxon>
        <taxon>Kouleothrix</taxon>
    </lineage>
</organism>
<dbReference type="Pfam" id="PF01584">
    <property type="entry name" value="CheW"/>
    <property type="match status" value="1"/>
</dbReference>
<accession>A0A0P9D4B6</accession>
<dbReference type="GO" id="GO:0007165">
    <property type="term" value="P:signal transduction"/>
    <property type="evidence" value="ECO:0007669"/>
    <property type="project" value="InterPro"/>
</dbReference>
<evidence type="ECO:0000259" key="1">
    <source>
        <dbReference type="Pfam" id="PF01584"/>
    </source>
</evidence>
<feature type="domain" description="CheW-like" evidence="1">
    <location>
        <begin position="25"/>
        <end position="106"/>
    </location>
</feature>
<reference evidence="2 3" key="1">
    <citation type="submission" date="2015-09" db="EMBL/GenBank/DDBJ databases">
        <title>Draft genome sequence of Kouleothrix aurantiaca JCM 19913.</title>
        <authorList>
            <person name="Hemp J."/>
        </authorList>
    </citation>
    <scope>NUCLEOTIDE SEQUENCE [LARGE SCALE GENOMIC DNA]</scope>
    <source>
        <strain evidence="2 3">COM-B</strain>
    </source>
</reference>